<keyword evidence="2" id="KW-1185">Reference proteome</keyword>
<gene>
    <name evidence="1" type="ORF">PHLCEN_2v6507</name>
</gene>
<organism evidence="1 2">
    <name type="scientific">Hermanssonia centrifuga</name>
    <dbReference type="NCBI Taxonomy" id="98765"/>
    <lineage>
        <taxon>Eukaryota</taxon>
        <taxon>Fungi</taxon>
        <taxon>Dikarya</taxon>
        <taxon>Basidiomycota</taxon>
        <taxon>Agaricomycotina</taxon>
        <taxon>Agaricomycetes</taxon>
        <taxon>Polyporales</taxon>
        <taxon>Meruliaceae</taxon>
        <taxon>Hermanssonia</taxon>
    </lineage>
</organism>
<name>A0A2R6NZB2_9APHY</name>
<reference evidence="1 2" key="1">
    <citation type="submission" date="2018-02" db="EMBL/GenBank/DDBJ databases">
        <title>Genome sequence of the basidiomycete white-rot fungus Phlebia centrifuga.</title>
        <authorList>
            <person name="Granchi Z."/>
            <person name="Peng M."/>
            <person name="de Vries R.P."/>
            <person name="Hilden K."/>
            <person name="Makela M.R."/>
            <person name="Grigoriev I."/>
            <person name="Riley R."/>
        </authorList>
    </citation>
    <scope>NUCLEOTIDE SEQUENCE [LARGE SCALE GENOMIC DNA]</scope>
    <source>
        <strain evidence="1 2">FBCC195</strain>
    </source>
</reference>
<proteinExistence type="predicted"/>
<accession>A0A2R6NZB2</accession>
<dbReference type="AlphaFoldDB" id="A0A2R6NZB2"/>
<sequence>MEEHEGQWALNHTPEWYTQRVHRIYCEEWVQHSEICTNSIRSALPPTLSLLALAAWIQRSTKQLSCYYGPQIRYATSSSNGVYGMAPVALNPLAPTRD</sequence>
<dbReference type="EMBL" id="MLYV02000625">
    <property type="protein sequence ID" value="PSR81172.1"/>
    <property type="molecule type" value="Genomic_DNA"/>
</dbReference>
<evidence type="ECO:0000313" key="1">
    <source>
        <dbReference type="EMBL" id="PSR81172.1"/>
    </source>
</evidence>
<comment type="caution">
    <text evidence="1">The sequence shown here is derived from an EMBL/GenBank/DDBJ whole genome shotgun (WGS) entry which is preliminary data.</text>
</comment>
<evidence type="ECO:0000313" key="2">
    <source>
        <dbReference type="Proteomes" id="UP000186601"/>
    </source>
</evidence>
<dbReference type="Proteomes" id="UP000186601">
    <property type="component" value="Unassembled WGS sequence"/>
</dbReference>
<protein>
    <submittedName>
        <fullName evidence="1">Uncharacterized protein</fullName>
    </submittedName>
</protein>